<protein>
    <recommendedName>
        <fullName evidence="3">Sulfotransferase</fullName>
    </recommendedName>
</protein>
<gene>
    <name evidence="1" type="ORF">MNOR_LOCUS35446</name>
</gene>
<accession>A0AAV2SE70</accession>
<dbReference type="Gene3D" id="3.40.50.300">
    <property type="entry name" value="P-loop containing nucleotide triphosphate hydrolases"/>
    <property type="match status" value="1"/>
</dbReference>
<evidence type="ECO:0008006" key="3">
    <source>
        <dbReference type="Google" id="ProtNLM"/>
    </source>
</evidence>
<evidence type="ECO:0000313" key="1">
    <source>
        <dbReference type="EMBL" id="CAL4181683.1"/>
    </source>
</evidence>
<dbReference type="AlphaFoldDB" id="A0AAV2SE70"/>
<name>A0AAV2SE70_MEGNR</name>
<dbReference type="Pfam" id="PF13469">
    <property type="entry name" value="Sulfotransfer_3"/>
    <property type="match status" value="1"/>
</dbReference>
<dbReference type="GO" id="GO:0001517">
    <property type="term" value="F:N-acetylglucosamine 6-O-sulfotransferase activity"/>
    <property type="evidence" value="ECO:0007669"/>
    <property type="project" value="TreeGrafter"/>
</dbReference>
<dbReference type="GO" id="GO:0006790">
    <property type="term" value="P:sulfur compound metabolic process"/>
    <property type="evidence" value="ECO:0007669"/>
    <property type="project" value="TreeGrafter"/>
</dbReference>
<dbReference type="InterPro" id="IPR027417">
    <property type="entry name" value="P-loop_NTPase"/>
</dbReference>
<dbReference type="EMBL" id="CAXKWB010059209">
    <property type="protein sequence ID" value="CAL4181683.1"/>
    <property type="molecule type" value="Genomic_DNA"/>
</dbReference>
<dbReference type="GO" id="GO:0006044">
    <property type="term" value="P:N-acetylglucosamine metabolic process"/>
    <property type="evidence" value="ECO:0007669"/>
    <property type="project" value="TreeGrafter"/>
</dbReference>
<reference evidence="1 2" key="1">
    <citation type="submission" date="2024-05" db="EMBL/GenBank/DDBJ databases">
        <authorList>
            <person name="Wallberg A."/>
        </authorList>
    </citation>
    <scope>NUCLEOTIDE SEQUENCE [LARGE SCALE GENOMIC DNA]</scope>
</reference>
<dbReference type="Proteomes" id="UP001497623">
    <property type="component" value="Unassembled WGS sequence"/>
</dbReference>
<dbReference type="PANTHER" id="PTHR10704">
    <property type="entry name" value="CARBOHYDRATE SULFOTRANSFERASE"/>
    <property type="match status" value="1"/>
</dbReference>
<feature type="non-terminal residue" evidence="1">
    <location>
        <position position="1"/>
    </location>
</feature>
<dbReference type="PANTHER" id="PTHR10704:SF44">
    <property type="entry name" value="LD35051P-RELATED"/>
    <property type="match status" value="1"/>
</dbReference>
<comment type="caution">
    <text evidence="1">The sequence shown here is derived from an EMBL/GenBank/DDBJ whole genome shotgun (WGS) entry which is preliminary data.</text>
</comment>
<proteinExistence type="predicted"/>
<dbReference type="InterPro" id="IPR051135">
    <property type="entry name" value="Gal/GlcNAc/GalNAc_ST"/>
</dbReference>
<sequence>VKPNVLGVSERSIVDEHLNWTEHIQNQKQREMEAVKQDLLKKMTDLDLKEVRRLWAAHESYYNPKAVTKKLIESSLAYLKVSLLEEVSTRKYEAIMNAVQKGQPLSEHSRPGPLQLVIATTWRSGSTFLEELLASHPAVYNHYEPLMQFDLHQVRDGGDALKAQKLVHDLLSCSYNSESEYMKKAKEIRDMFQRNTRIWKVCKTEEWGEGLCYNDSFLKQACKLFPWSTMKLVRLRLNLLEPVLQDASLNVKVIYLVRDPRGVMNSRSATVQWCKTADCNDPALLCQDMDSDLTAAIKLKNKYPQQIYILRYEDLALNPINKTHELLDYLKFELDSNIEEFLKSHTTTNYDKPWSTKRESSTRVTYWSTKLSAPRLKEIQDSCVAVMKKFGYLTVNSTKEVTSVNKILAPVNLMEYTVT</sequence>
<keyword evidence="2" id="KW-1185">Reference proteome</keyword>
<evidence type="ECO:0000313" key="2">
    <source>
        <dbReference type="Proteomes" id="UP001497623"/>
    </source>
</evidence>
<organism evidence="1 2">
    <name type="scientific">Meganyctiphanes norvegica</name>
    <name type="common">Northern krill</name>
    <name type="synonym">Thysanopoda norvegica</name>
    <dbReference type="NCBI Taxonomy" id="48144"/>
    <lineage>
        <taxon>Eukaryota</taxon>
        <taxon>Metazoa</taxon>
        <taxon>Ecdysozoa</taxon>
        <taxon>Arthropoda</taxon>
        <taxon>Crustacea</taxon>
        <taxon>Multicrustacea</taxon>
        <taxon>Malacostraca</taxon>
        <taxon>Eumalacostraca</taxon>
        <taxon>Eucarida</taxon>
        <taxon>Euphausiacea</taxon>
        <taxon>Euphausiidae</taxon>
        <taxon>Meganyctiphanes</taxon>
    </lineage>
</organism>
<dbReference type="SUPFAM" id="SSF52540">
    <property type="entry name" value="P-loop containing nucleoside triphosphate hydrolases"/>
    <property type="match status" value="1"/>
</dbReference>